<keyword evidence="6" id="KW-0378">Hydrolase</keyword>
<keyword evidence="3" id="KW-0479">Metal-binding</keyword>
<reference evidence="7" key="1">
    <citation type="journal article" date="2019" name="Int. J. Syst. Evol. Microbiol.">
        <title>The Global Catalogue of Microorganisms (GCM) 10K type strain sequencing project: providing services to taxonomists for standard genome sequencing and annotation.</title>
        <authorList>
            <consortium name="The Broad Institute Genomics Platform"/>
            <consortium name="The Broad Institute Genome Sequencing Center for Infectious Disease"/>
            <person name="Wu L."/>
            <person name="Ma J."/>
        </authorList>
    </citation>
    <scope>NUCLEOTIDE SEQUENCE [LARGE SCALE GENOMIC DNA]</scope>
    <source>
        <strain evidence="7">CCM 7526</strain>
    </source>
</reference>
<evidence type="ECO:0000256" key="2">
    <source>
        <dbReference type="ARBA" id="ARBA00006171"/>
    </source>
</evidence>
<dbReference type="InterPro" id="IPR051600">
    <property type="entry name" value="Beta-PGM-like"/>
</dbReference>
<dbReference type="InterPro" id="IPR023214">
    <property type="entry name" value="HAD_sf"/>
</dbReference>
<dbReference type="SFLD" id="SFLDG01129">
    <property type="entry name" value="C1.5:_HAD__Beta-PGM__Phosphata"/>
    <property type="match status" value="1"/>
</dbReference>
<sequence length="213" mass="23932">MKKYILFDNDGVLVDTESWYYLASERALADIGFAVDRDRYLRDMSRGLGAFDQAVAAGVDESAIGRQRKVRDGYYQEYLRTEAIEIDGVVEALAALSKHVRMAIVTTSKRADFEIIHDGRQIRRFMDFVLVRDDYRLAKPHPEPYLTALQRFGAAKDETLIVEDSSRGLKSAVAAGIDCAVVHNEFTRSHDFTQATHRIGSLAELTRIVLTAG</sequence>
<dbReference type="GO" id="GO:0016787">
    <property type="term" value="F:hydrolase activity"/>
    <property type="evidence" value="ECO:0007669"/>
    <property type="project" value="UniProtKB-KW"/>
</dbReference>
<comment type="similarity">
    <text evidence="2">Belongs to the HAD-like hydrolase superfamily. CbbY/CbbZ/Gph/YieH family.</text>
</comment>
<evidence type="ECO:0000256" key="5">
    <source>
        <dbReference type="ARBA" id="ARBA00023277"/>
    </source>
</evidence>
<dbReference type="InterPro" id="IPR036412">
    <property type="entry name" value="HAD-like_sf"/>
</dbReference>
<keyword evidence="4" id="KW-0460">Magnesium</keyword>
<dbReference type="PANTHER" id="PTHR46193:SF18">
    <property type="entry name" value="HEXITOL PHOSPHATASE B"/>
    <property type="match status" value="1"/>
</dbReference>
<dbReference type="Pfam" id="PF13419">
    <property type="entry name" value="HAD_2"/>
    <property type="match status" value="1"/>
</dbReference>
<dbReference type="Gene3D" id="3.40.50.1000">
    <property type="entry name" value="HAD superfamily/HAD-like"/>
    <property type="match status" value="1"/>
</dbReference>
<dbReference type="Proteomes" id="UP001597183">
    <property type="component" value="Unassembled WGS sequence"/>
</dbReference>
<dbReference type="Gene3D" id="1.10.150.240">
    <property type="entry name" value="Putative phosphatase, domain 2"/>
    <property type="match status" value="1"/>
</dbReference>
<dbReference type="SUPFAM" id="SSF56784">
    <property type="entry name" value="HAD-like"/>
    <property type="match status" value="1"/>
</dbReference>
<comment type="caution">
    <text evidence="6">The sequence shown here is derived from an EMBL/GenBank/DDBJ whole genome shotgun (WGS) entry which is preliminary data.</text>
</comment>
<accession>A0ABW4AU75</accession>
<name>A0ABW4AU75_9ACTN</name>
<dbReference type="InterPro" id="IPR006439">
    <property type="entry name" value="HAD-SF_hydro_IA"/>
</dbReference>
<evidence type="ECO:0000313" key="6">
    <source>
        <dbReference type="EMBL" id="MFD1374320.1"/>
    </source>
</evidence>
<comment type="cofactor">
    <cofactor evidence="1">
        <name>Mg(2+)</name>
        <dbReference type="ChEBI" id="CHEBI:18420"/>
    </cofactor>
</comment>
<evidence type="ECO:0000256" key="3">
    <source>
        <dbReference type="ARBA" id="ARBA00022723"/>
    </source>
</evidence>
<keyword evidence="7" id="KW-1185">Reference proteome</keyword>
<dbReference type="InterPro" id="IPR041492">
    <property type="entry name" value="HAD_2"/>
</dbReference>
<dbReference type="PANTHER" id="PTHR46193">
    <property type="entry name" value="6-PHOSPHOGLUCONATE PHOSPHATASE"/>
    <property type="match status" value="1"/>
</dbReference>
<dbReference type="NCBIfam" id="TIGR01509">
    <property type="entry name" value="HAD-SF-IA-v3"/>
    <property type="match status" value="1"/>
</dbReference>
<proteinExistence type="inferred from homology"/>
<dbReference type="RefSeq" id="WP_317795112.1">
    <property type="nucleotide sequence ID" value="NZ_AP028461.1"/>
</dbReference>
<gene>
    <name evidence="6" type="ORF">ACFQ5G_54095</name>
</gene>
<dbReference type="EMBL" id="JBHTMK010000081">
    <property type="protein sequence ID" value="MFD1374320.1"/>
    <property type="molecule type" value="Genomic_DNA"/>
</dbReference>
<dbReference type="SFLD" id="SFLDS00003">
    <property type="entry name" value="Haloacid_Dehalogenase"/>
    <property type="match status" value="1"/>
</dbReference>
<dbReference type="InterPro" id="IPR023198">
    <property type="entry name" value="PGP-like_dom2"/>
</dbReference>
<keyword evidence="5" id="KW-0119">Carbohydrate metabolism</keyword>
<evidence type="ECO:0000256" key="4">
    <source>
        <dbReference type="ARBA" id="ARBA00022842"/>
    </source>
</evidence>
<evidence type="ECO:0000313" key="7">
    <source>
        <dbReference type="Proteomes" id="UP001597183"/>
    </source>
</evidence>
<protein>
    <submittedName>
        <fullName evidence="6">HAD family hydrolase</fullName>
    </submittedName>
</protein>
<organism evidence="6 7">
    <name type="scientific">Actinoplanes sichuanensis</name>
    <dbReference type="NCBI Taxonomy" id="512349"/>
    <lineage>
        <taxon>Bacteria</taxon>
        <taxon>Bacillati</taxon>
        <taxon>Actinomycetota</taxon>
        <taxon>Actinomycetes</taxon>
        <taxon>Micromonosporales</taxon>
        <taxon>Micromonosporaceae</taxon>
        <taxon>Actinoplanes</taxon>
    </lineage>
</organism>
<evidence type="ECO:0000256" key="1">
    <source>
        <dbReference type="ARBA" id="ARBA00001946"/>
    </source>
</evidence>